<dbReference type="InterPro" id="IPR000073">
    <property type="entry name" value="AB_hydrolase_1"/>
</dbReference>
<name>A0A926L116_9ACTN</name>
<dbReference type="InterPro" id="IPR050266">
    <property type="entry name" value="AB_hydrolase_sf"/>
</dbReference>
<keyword evidence="4" id="KW-1185">Reference proteome</keyword>
<protein>
    <submittedName>
        <fullName evidence="3">Alpha/beta fold hydrolase</fullName>
    </submittedName>
</protein>
<dbReference type="GO" id="GO:0016020">
    <property type="term" value="C:membrane"/>
    <property type="evidence" value="ECO:0007669"/>
    <property type="project" value="TreeGrafter"/>
</dbReference>
<comment type="caution">
    <text evidence="3">The sequence shown here is derived from an EMBL/GenBank/DDBJ whole genome shotgun (WGS) entry which is preliminary data.</text>
</comment>
<dbReference type="GO" id="GO:0016787">
    <property type="term" value="F:hydrolase activity"/>
    <property type="evidence" value="ECO:0007669"/>
    <property type="project" value="UniProtKB-KW"/>
</dbReference>
<dbReference type="Proteomes" id="UP000621210">
    <property type="component" value="Unassembled WGS sequence"/>
</dbReference>
<reference evidence="3" key="2">
    <citation type="submission" date="2020-09" db="EMBL/GenBank/DDBJ databases">
        <authorList>
            <person name="Luo X."/>
        </authorList>
    </citation>
    <scope>NUCLEOTIDE SEQUENCE</scope>
    <source>
        <strain evidence="3">TRM S81-3</strain>
    </source>
</reference>
<dbReference type="Gene3D" id="3.40.50.1820">
    <property type="entry name" value="alpha/beta hydrolase"/>
    <property type="match status" value="1"/>
</dbReference>
<reference evidence="3" key="1">
    <citation type="submission" date="2020-09" db="EMBL/GenBank/DDBJ databases">
        <title>Streptomyces grisecoloratus sp. nov., isolated from cotton soil.</title>
        <authorList>
            <person name="Xing L."/>
        </authorList>
    </citation>
    <scope>NUCLEOTIDE SEQUENCE</scope>
    <source>
        <strain evidence="3">TRM S81-3</strain>
    </source>
</reference>
<evidence type="ECO:0000313" key="4">
    <source>
        <dbReference type="Proteomes" id="UP000621210"/>
    </source>
</evidence>
<gene>
    <name evidence="3" type="ORF">H0H10_14980</name>
</gene>
<dbReference type="PANTHER" id="PTHR43798:SF31">
    <property type="entry name" value="AB HYDROLASE SUPERFAMILY PROTEIN YCLE"/>
    <property type="match status" value="1"/>
</dbReference>
<evidence type="ECO:0000259" key="2">
    <source>
        <dbReference type="Pfam" id="PF00561"/>
    </source>
</evidence>
<dbReference type="SUPFAM" id="SSF53474">
    <property type="entry name" value="alpha/beta-Hydrolases"/>
    <property type="match status" value="1"/>
</dbReference>
<proteinExistence type="predicted"/>
<dbReference type="Pfam" id="PF00561">
    <property type="entry name" value="Abhydrolase_1"/>
    <property type="match status" value="1"/>
</dbReference>
<organism evidence="3 4">
    <name type="scientific">Streptomyces griseicoloratus</name>
    <dbReference type="NCBI Taxonomy" id="2752516"/>
    <lineage>
        <taxon>Bacteria</taxon>
        <taxon>Bacillati</taxon>
        <taxon>Actinomycetota</taxon>
        <taxon>Actinomycetes</taxon>
        <taxon>Kitasatosporales</taxon>
        <taxon>Streptomycetaceae</taxon>
        <taxon>Streptomyces</taxon>
    </lineage>
</organism>
<evidence type="ECO:0000313" key="3">
    <source>
        <dbReference type="EMBL" id="MBD0420433.1"/>
    </source>
</evidence>
<sequence>MSAPTPAAPLACTVQGNGPALVLLHGTGGSATGTWGGILEPLGRHHTVLAPDLPGSGSTPRATEPLTLDLLADDVVAAAEAHGHTRFALAGYSLGASVAVRTAARHPDRVAALVLVAGVAYADPRIRLIAELWRDLTEHPRFLAKWGLIAGYREEELAELSPQDLTDAVSSGTVQEPGLTDQIGLLAQTDVRSDLPRVTAPTLVVSTAEDTFILPSHHRMLHEGIAGARFAELAAGHLLTGATLPRLAQAITEFLLRTGWTGTPTRP</sequence>
<dbReference type="InterPro" id="IPR029058">
    <property type="entry name" value="AB_hydrolase_fold"/>
</dbReference>
<dbReference type="EMBL" id="JACVQF010000187">
    <property type="protein sequence ID" value="MBD0420433.1"/>
    <property type="molecule type" value="Genomic_DNA"/>
</dbReference>
<dbReference type="AlphaFoldDB" id="A0A926L116"/>
<accession>A0A926L116</accession>
<feature type="domain" description="AB hydrolase-1" evidence="2">
    <location>
        <begin position="19"/>
        <end position="238"/>
    </location>
</feature>
<dbReference type="RefSeq" id="WP_188181418.1">
    <property type="nucleotide sequence ID" value="NZ_JACVQF010000187.1"/>
</dbReference>
<keyword evidence="1 3" id="KW-0378">Hydrolase</keyword>
<evidence type="ECO:0000256" key="1">
    <source>
        <dbReference type="ARBA" id="ARBA00022801"/>
    </source>
</evidence>
<dbReference type="PRINTS" id="PR00111">
    <property type="entry name" value="ABHYDROLASE"/>
</dbReference>
<dbReference type="PANTHER" id="PTHR43798">
    <property type="entry name" value="MONOACYLGLYCEROL LIPASE"/>
    <property type="match status" value="1"/>
</dbReference>